<sequence length="60" mass="7298">MALLVYRHPFLSPDVQALRHLTLNFLQLIFTYYFNSSNKWGYYRRTKLNINGSIRQKIIY</sequence>
<reference evidence="2" key="1">
    <citation type="submission" date="2014-09" db="EMBL/GenBank/DDBJ databases">
        <authorList>
            <person name="Magalhaes I.L.F."/>
            <person name="Oliveira U."/>
            <person name="Santos F.R."/>
            <person name="Vidigal T.H.D.A."/>
            <person name="Brescovit A.D."/>
            <person name="Santos A.J."/>
        </authorList>
    </citation>
    <scope>NUCLEOTIDE SEQUENCE</scope>
    <source>
        <tissue evidence="2">Shoot tissue taken approximately 20 cm above the soil surface</tissue>
    </source>
</reference>
<proteinExistence type="predicted"/>
<accession>A0A0A9EP61</accession>
<dbReference type="EMBL" id="GBRH01197102">
    <property type="protein sequence ID" value="JAE00794.1"/>
    <property type="molecule type" value="Transcribed_RNA"/>
</dbReference>
<evidence type="ECO:0000313" key="2">
    <source>
        <dbReference type="EMBL" id="JAE00794.1"/>
    </source>
</evidence>
<keyword evidence="1" id="KW-0472">Membrane</keyword>
<reference evidence="2" key="2">
    <citation type="journal article" date="2015" name="Data Brief">
        <title>Shoot transcriptome of the giant reed, Arundo donax.</title>
        <authorList>
            <person name="Barrero R.A."/>
            <person name="Guerrero F.D."/>
            <person name="Moolhuijzen P."/>
            <person name="Goolsby J.A."/>
            <person name="Tidwell J."/>
            <person name="Bellgard S.E."/>
            <person name="Bellgard M.I."/>
        </authorList>
    </citation>
    <scope>NUCLEOTIDE SEQUENCE</scope>
    <source>
        <tissue evidence="2">Shoot tissue taken approximately 20 cm above the soil surface</tissue>
    </source>
</reference>
<organism evidence="2">
    <name type="scientific">Arundo donax</name>
    <name type="common">Giant reed</name>
    <name type="synonym">Donax arundinaceus</name>
    <dbReference type="NCBI Taxonomy" id="35708"/>
    <lineage>
        <taxon>Eukaryota</taxon>
        <taxon>Viridiplantae</taxon>
        <taxon>Streptophyta</taxon>
        <taxon>Embryophyta</taxon>
        <taxon>Tracheophyta</taxon>
        <taxon>Spermatophyta</taxon>
        <taxon>Magnoliopsida</taxon>
        <taxon>Liliopsida</taxon>
        <taxon>Poales</taxon>
        <taxon>Poaceae</taxon>
        <taxon>PACMAD clade</taxon>
        <taxon>Arundinoideae</taxon>
        <taxon>Arundineae</taxon>
        <taxon>Arundo</taxon>
    </lineage>
</organism>
<keyword evidence="1" id="KW-1133">Transmembrane helix</keyword>
<dbReference type="AlphaFoldDB" id="A0A0A9EP61"/>
<feature type="transmembrane region" description="Helical" evidence="1">
    <location>
        <begin position="17"/>
        <end position="35"/>
    </location>
</feature>
<keyword evidence="1" id="KW-0812">Transmembrane</keyword>
<evidence type="ECO:0000256" key="1">
    <source>
        <dbReference type="SAM" id="Phobius"/>
    </source>
</evidence>
<name>A0A0A9EP61_ARUDO</name>
<protein>
    <submittedName>
        <fullName evidence="2">Uncharacterized protein</fullName>
    </submittedName>
</protein>